<keyword evidence="4" id="KW-1003">Cell membrane</keyword>
<evidence type="ECO:0000256" key="9">
    <source>
        <dbReference type="RuleBase" id="RU363032"/>
    </source>
</evidence>
<evidence type="ECO:0000256" key="5">
    <source>
        <dbReference type="ARBA" id="ARBA00022692"/>
    </source>
</evidence>
<comment type="subcellular location">
    <subcellularLocation>
        <location evidence="1 9">Cell membrane</location>
        <topology evidence="1 9">Multi-pass membrane protein</topology>
    </subcellularLocation>
</comment>
<dbReference type="OrthoDB" id="9774451at2"/>
<feature type="domain" description="ABC transmembrane type-1" evidence="10">
    <location>
        <begin position="19"/>
        <end position="212"/>
    </location>
</feature>
<dbReference type="KEGG" id="aaxa:NCTC10138_00824"/>
<keyword evidence="7 9" id="KW-1133">Transmembrane helix</keyword>
<dbReference type="GO" id="GO:0043190">
    <property type="term" value="C:ATP-binding cassette (ABC) transporter complex"/>
    <property type="evidence" value="ECO:0007669"/>
    <property type="project" value="InterPro"/>
</dbReference>
<name>A0A449BDB6_HAPAX</name>
<feature type="transmembrane region" description="Helical" evidence="9">
    <location>
        <begin position="195"/>
        <end position="215"/>
    </location>
</feature>
<dbReference type="STRING" id="1278311.GCA_000428705_00951"/>
<evidence type="ECO:0000256" key="8">
    <source>
        <dbReference type="ARBA" id="ARBA00023136"/>
    </source>
</evidence>
<evidence type="ECO:0000313" key="11">
    <source>
        <dbReference type="EMBL" id="VEU80453.1"/>
    </source>
</evidence>
<dbReference type="InterPro" id="IPR043429">
    <property type="entry name" value="ArtM/GltK/GlnP/TcyL/YhdX-like"/>
</dbReference>
<keyword evidence="8 9" id="KW-0472">Membrane</keyword>
<evidence type="ECO:0000256" key="1">
    <source>
        <dbReference type="ARBA" id="ARBA00004651"/>
    </source>
</evidence>
<gene>
    <name evidence="11" type="primary">glnP</name>
    <name evidence="11" type="ORF">NCTC10138_00824</name>
</gene>
<dbReference type="InterPro" id="IPR010065">
    <property type="entry name" value="AA_ABC_transptr_permease_3TM"/>
</dbReference>
<dbReference type="InterPro" id="IPR035906">
    <property type="entry name" value="MetI-like_sf"/>
</dbReference>
<dbReference type="GO" id="GO:0022857">
    <property type="term" value="F:transmembrane transporter activity"/>
    <property type="evidence" value="ECO:0007669"/>
    <property type="project" value="InterPro"/>
</dbReference>
<dbReference type="Proteomes" id="UP000289841">
    <property type="component" value="Chromosome"/>
</dbReference>
<feature type="transmembrane region" description="Helical" evidence="9">
    <location>
        <begin position="167"/>
        <end position="183"/>
    </location>
</feature>
<dbReference type="SUPFAM" id="SSF161098">
    <property type="entry name" value="MetI-like"/>
    <property type="match status" value="1"/>
</dbReference>
<keyword evidence="6" id="KW-0029">Amino-acid transport</keyword>
<dbReference type="InterPro" id="IPR000515">
    <property type="entry name" value="MetI-like"/>
</dbReference>
<evidence type="ECO:0000256" key="6">
    <source>
        <dbReference type="ARBA" id="ARBA00022970"/>
    </source>
</evidence>
<reference evidence="11 12" key="1">
    <citation type="submission" date="2019-01" db="EMBL/GenBank/DDBJ databases">
        <authorList>
            <consortium name="Pathogen Informatics"/>
        </authorList>
    </citation>
    <scope>NUCLEOTIDE SEQUENCE [LARGE SCALE GENOMIC DNA]</scope>
    <source>
        <strain evidence="11 12">NCTC10138</strain>
    </source>
</reference>
<proteinExistence type="inferred from homology"/>
<feature type="transmembrane region" description="Helical" evidence="9">
    <location>
        <begin position="57"/>
        <end position="78"/>
    </location>
</feature>
<accession>A0A449BDB6</accession>
<evidence type="ECO:0000256" key="2">
    <source>
        <dbReference type="ARBA" id="ARBA00010072"/>
    </source>
</evidence>
<keyword evidence="5 9" id="KW-0812">Transmembrane</keyword>
<evidence type="ECO:0000313" key="12">
    <source>
        <dbReference type="Proteomes" id="UP000289841"/>
    </source>
</evidence>
<dbReference type="FunFam" id="1.10.3720.10:FF:000033">
    <property type="entry name" value="Polar amino acid ABC transporter permease"/>
    <property type="match status" value="1"/>
</dbReference>
<dbReference type="NCBIfam" id="TIGR01726">
    <property type="entry name" value="HEQRo_perm_3TM"/>
    <property type="match status" value="1"/>
</dbReference>
<dbReference type="AlphaFoldDB" id="A0A449BDB6"/>
<organism evidence="11 12">
    <name type="scientific">Haploplasma axanthum</name>
    <name type="common">Acholeplasma axanthum</name>
    <dbReference type="NCBI Taxonomy" id="29552"/>
    <lineage>
        <taxon>Bacteria</taxon>
        <taxon>Bacillati</taxon>
        <taxon>Mycoplasmatota</taxon>
        <taxon>Mollicutes</taxon>
        <taxon>Acholeplasmatales</taxon>
        <taxon>Acholeplasmataceae</taxon>
        <taxon>Haploplasma</taxon>
    </lineage>
</organism>
<evidence type="ECO:0000256" key="7">
    <source>
        <dbReference type="ARBA" id="ARBA00022989"/>
    </source>
</evidence>
<keyword evidence="3 9" id="KW-0813">Transport</keyword>
<feature type="transmembrane region" description="Helical" evidence="9">
    <location>
        <begin position="20"/>
        <end position="45"/>
    </location>
</feature>
<dbReference type="CDD" id="cd06261">
    <property type="entry name" value="TM_PBP2"/>
    <property type="match status" value="1"/>
</dbReference>
<dbReference type="Pfam" id="PF00528">
    <property type="entry name" value="BPD_transp_1"/>
    <property type="match status" value="1"/>
</dbReference>
<sequence>MDFSFIFDWYYIETLLEGLVLTLVLALLAVVLGSLFGFLITLMRISNNKVLNFIGKVYVEIIRGTPLLVQVLLIYSFFKIPVTIIFGIDMSSFIPGMLALLINSSAYVSEIFRGGVLSVDKGQSEAALSLGMKDGLVMRKIILPQAIKNIIPSLGNEFITMIKETSIFMYLGVAELMYSAQIIKSETYRTKEVYIVVAVLYLVLTLSTSKLMTIIERKLRKHDEK</sequence>
<keyword evidence="12" id="KW-1185">Reference proteome</keyword>
<dbReference type="EMBL" id="LR215048">
    <property type="protein sequence ID" value="VEU80453.1"/>
    <property type="molecule type" value="Genomic_DNA"/>
</dbReference>
<evidence type="ECO:0000259" key="10">
    <source>
        <dbReference type="PROSITE" id="PS50928"/>
    </source>
</evidence>
<dbReference type="GO" id="GO:0006865">
    <property type="term" value="P:amino acid transport"/>
    <property type="evidence" value="ECO:0007669"/>
    <property type="project" value="UniProtKB-KW"/>
</dbReference>
<protein>
    <submittedName>
        <fullName evidence="11">Glutamine transport system permease protein glnP</fullName>
    </submittedName>
</protein>
<dbReference type="PANTHER" id="PTHR30614:SF20">
    <property type="entry name" value="GLUTAMINE TRANSPORT SYSTEM PERMEASE PROTEIN GLNP"/>
    <property type="match status" value="1"/>
</dbReference>
<dbReference type="PROSITE" id="PS50928">
    <property type="entry name" value="ABC_TM1"/>
    <property type="match status" value="1"/>
</dbReference>
<evidence type="ECO:0000256" key="4">
    <source>
        <dbReference type="ARBA" id="ARBA00022475"/>
    </source>
</evidence>
<dbReference type="Gene3D" id="1.10.3720.10">
    <property type="entry name" value="MetI-like"/>
    <property type="match status" value="1"/>
</dbReference>
<dbReference type="RefSeq" id="WP_026390501.1">
    <property type="nucleotide sequence ID" value="NZ_LR215048.1"/>
</dbReference>
<dbReference type="PANTHER" id="PTHR30614">
    <property type="entry name" value="MEMBRANE COMPONENT OF AMINO ACID ABC TRANSPORTER"/>
    <property type="match status" value="1"/>
</dbReference>
<evidence type="ECO:0000256" key="3">
    <source>
        <dbReference type="ARBA" id="ARBA00022448"/>
    </source>
</evidence>
<comment type="similarity">
    <text evidence="2">Belongs to the binding-protein-dependent transport system permease family. HisMQ subfamily.</text>
</comment>